<dbReference type="PROSITE" id="PS50240">
    <property type="entry name" value="TRYPSIN_DOM"/>
    <property type="match status" value="2"/>
</dbReference>
<keyword evidence="1" id="KW-1015">Disulfide bond</keyword>
<dbReference type="InterPro" id="IPR018114">
    <property type="entry name" value="TRYPSIN_HIS"/>
</dbReference>
<dbReference type="Proteomes" id="UP001159427">
    <property type="component" value="Unassembled WGS sequence"/>
</dbReference>
<dbReference type="PRINTS" id="PR00722">
    <property type="entry name" value="CHYMOTRYPSIN"/>
</dbReference>
<gene>
    <name evidence="4" type="ORF">PEVE_00021320</name>
</gene>
<keyword evidence="2" id="KW-0378">Hydrolase</keyword>
<reference evidence="4 5" key="1">
    <citation type="submission" date="2022-05" db="EMBL/GenBank/DDBJ databases">
        <authorList>
            <consortium name="Genoscope - CEA"/>
            <person name="William W."/>
        </authorList>
    </citation>
    <scope>NUCLEOTIDE SEQUENCE [LARGE SCALE GENOMIC DNA]</scope>
</reference>
<evidence type="ECO:0000256" key="2">
    <source>
        <dbReference type="RuleBase" id="RU363034"/>
    </source>
</evidence>
<organism evidence="4 5">
    <name type="scientific">Porites evermanni</name>
    <dbReference type="NCBI Taxonomy" id="104178"/>
    <lineage>
        <taxon>Eukaryota</taxon>
        <taxon>Metazoa</taxon>
        <taxon>Cnidaria</taxon>
        <taxon>Anthozoa</taxon>
        <taxon>Hexacorallia</taxon>
        <taxon>Scleractinia</taxon>
        <taxon>Fungiina</taxon>
        <taxon>Poritidae</taxon>
        <taxon>Porites</taxon>
    </lineage>
</organism>
<evidence type="ECO:0000313" key="4">
    <source>
        <dbReference type="EMBL" id="CAH3191127.1"/>
    </source>
</evidence>
<dbReference type="PANTHER" id="PTHR24252">
    <property type="entry name" value="ACROSIN-RELATED"/>
    <property type="match status" value="1"/>
</dbReference>
<dbReference type="InterPro" id="IPR033116">
    <property type="entry name" value="TRYPSIN_SER"/>
</dbReference>
<dbReference type="PROSITE" id="PS00134">
    <property type="entry name" value="TRYPSIN_HIS"/>
    <property type="match status" value="1"/>
</dbReference>
<dbReference type="InterPro" id="IPR001254">
    <property type="entry name" value="Trypsin_dom"/>
</dbReference>
<comment type="caution">
    <text evidence="4">The sequence shown here is derived from an EMBL/GenBank/DDBJ whole genome shotgun (WGS) entry which is preliminary data.</text>
</comment>
<dbReference type="PROSITE" id="PS00135">
    <property type="entry name" value="TRYPSIN_SER"/>
    <property type="match status" value="1"/>
</dbReference>
<evidence type="ECO:0000313" key="5">
    <source>
        <dbReference type="Proteomes" id="UP001159427"/>
    </source>
</evidence>
<keyword evidence="2" id="KW-0720">Serine protease</keyword>
<dbReference type="PANTHER" id="PTHR24252:SF7">
    <property type="entry name" value="HYALIN"/>
    <property type="match status" value="1"/>
</dbReference>
<evidence type="ECO:0000256" key="1">
    <source>
        <dbReference type="ARBA" id="ARBA00023157"/>
    </source>
</evidence>
<dbReference type="CDD" id="cd00190">
    <property type="entry name" value="Tryp_SPc"/>
    <property type="match status" value="2"/>
</dbReference>
<sequence length="506" mass="55183">MQESALMEAVNQGSPESWVWQAGLRHPNEKSVFCGGVLISPSWVLTAAHCVFYMKDMAPTPLIEVIVGERDLKYKDGLATNATEVFIHEKYDSNTQDYDFALLRLGDPIEPSPLQYIHPVKLPSENLDFESGTICFVSGYGIPKAGSNVFAKLVIVKVPIASQRACKAVYRDHIITPRMFCAGFEEGGGDACQGDGGGPLVCKSESSWYLKGVVSWGQGCAVPGKYGFWFRCLGKASPPAPPMPSGQQQPSYIVGGQTAEIGEWPWQAGLKRSAEDTIFCGGSLIKSQWIVTASHCLYDMVKYTSTPGKIPHIEVILGEFNQEKKGRKEVLVNVSNLFLHEQFNPETIDYDIALLKLETPVELSKTIRPVCLPEESMTFRTGTMCYVTGFGVTEQGGDVSATLQEASVPIVPQKTCQEAYKTKNITTRMFCAGLAEGGIDACQGDSGGPLVCKKNDSWVLKGIISWGVGCARPGAYGVYSNVQTFLPWIVNIINKEALQDSEINLS</sequence>
<keyword evidence="5" id="KW-1185">Reference proteome</keyword>
<keyword evidence="2" id="KW-0645">Protease</keyword>
<accession>A0ABN8SHU5</accession>
<dbReference type="SMART" id="SM00020">
    <property type="entry name" value="Tryp_SPc"/>
    <property type="match status" value="2"/>
</dbReference>
<feature type="domain" description="Peptidase S1" evidence="3">
    <location>
        <begin position="10"/>
        <end position="231"/>
    </location>
</feature>
<proteinExistence type="predicted"/>
<dbReference type="InterPro" id="IPR009003">
    <property type="entry name" value="Peptidase_S1_PA"/>
</dbReference>
<feature type="domain" description="Peptidase S1" evidence="3">
    <location>
        <begin position="253"/>
        <end position="494"/>
    </location>
</feature>
<dbReference type="InterPro" id="IPR001314">
    <property type="entry name" value="Peptidase_S1A"/>
</dbReference>
<dbReference type="Gene3D" id="2.40.10.10">
    <property type="entry name" value="Trypsin-like serine proteases"/>
    <property type="match status" value="2"/>
</dbReference>
<name>A0ABN8SHU5_9CNID</name>
<evidence type="ECO:0000259" key="3">
    <source>
        <dbReference type="PROSITE" id="PS50240"/>
    </source>
</evidence>
<dbReference type="SUPFAM" id="SSF50494">
    <property type="entry name" value="Trypsin-like serine proteases"/>
    <property type="match status" value="2"/>
</dbReference>
<protein>
    <recommendedName>
        <fullName evidence="3">Peptidase S1 domain-containing protein</fullName>
    </recommendedName>
</protein>
<dbReference type="EMBL" id="CALNXI010002856">
    <property type="protein sequence ID" value="CAH3191127.1"/>
    <property type="molecule type" value="Genomic_DNA"/>
</dbReference>
<dbReference type="Pfam" id="PF00089">
    <property type="entry name" value="Trypsin"/>
    <property type="match status" value="2"/>
</dbReference>
<dbReference type="InterPro" id="IPR043504">
    <property type="entry name" value="Peptidase_S1_PA_chymotrypsin"/>
</dbReference>